<proteinExistence type="predicted"/>
<sequence length="374" mass="40618">MSDSPTVPPLPATLPAPDNVPVPAAAPGVLQIPVKWALLLAALVVAGLFATGLLWQKLGNIQEELARRSTDSGAQAIEARTLARAAQDSTRELAARLAIQETRISEVSLQRTQLEELMQSLSRSRDENLVVDIESGLRLAQQQAQLTGSVEPMVAALKSADLRLSRAAQPRLNPLQRAIAKDLDRVRAASLTDVPVLLIKLDELSRLVDDLPIANAMNTTPRSAAPAPAAPAAKAGAAQDEKTFAQMFDRQVLHAWLQRFLDSVREEARRLLRVSRIDQPEAALMAPEQAVFMRENLKLRLLNARLGLLSRQTETARSDLANASAWLGKYFDPASRKTQTAVQLLQQVQGQLKTSEMPRLDNTMAALATAAAGR</sequence>
<comment type="caution">
    <text evidence="2">The sequence shown here is derived from an EMBL/GenBank/DDBJ whole genome shotgun (WGS) entry which is preliminary data.</text>
</comment>
<evidence type="ECO:0000313" key="2">
    <source>
        <dbReference type="EMBL" id="MFC6284477.1"/>
    </source>
</evidence>
<keyword evidence="3" id="KW-1185">Reference proteome</keyword>
<dbReference type="EMBL" id="JBHSRS010000084">
    <property type="protein sequence ID" value="MFC6284477.1"/>
    <property type="molecule type" value="Genomic_DNA"/>
</dbReference>
<keyword evidence="1" id="KW-0812">Transmembrane</keyword>
<gene>
    <name evidence="2" type="ORF">ACFQND_24905</name>
</gene>
<keyword evidence="1" id="KW-0472">Membrane</keyword>
<dbReference type="PANTHER" id="PTHR38043:SF1">
    <property type="entry name" value="PROTEIN HEMX"/>
    <property type="match status" value="1"/>
</dbReference>
<organism evidence="2 3">
    <name type="scientific">Polaromonas aquatica</name>
    <dbReference type="NCBI Taxonomy" id="332657"/>
    <lineage>
        <taxon>Bacteria</taxon>
        <taxon>Pseudomonadati</taxon>
        <taxon>Pseudomonadota</taxon>
        <taxon>Betaproteobacteria</taxon>
        <taxon>Burkholderiales</taxon>
        <taxon>Comamonadaceae</taxon>
        <taxon>Polaromonas</taxon>
    </lineage>
</organism>
<dbReference type="PANTHER" id="PTHR38043">
    <property type="entry name" value="PROTEIN HEMX"/>
    <property type="match status" value="1"/>
</dbReference>
<evidence type="ECO:0000313" key="3">
    <source>
        <dbReference type="Proteomes" id="UP001596270"/>
    </source>
</evidence>
<dbReference type="Pfam" id="PF04375">
    <property type="entry name" value="HemX"/>
    <property type="match status" value="1"/>
</dbReference>
<accession>A0ABW1U6C9</accession>
<name>A0ABW1U6C9_9BURK</name>
<dbReference type="RefSeq" id="WP_371438734.1">
    <property type="nucleotide sequence ID" value="NZ_JBHSRS010000084.1"/>
</dbReference>
<feature type="transmembrane region" description="Helical" evidence="1">
    <location>
        <begin position="36"/>
        <end position="55"/>
    </location>
</feature>
<protein>
    <submittedName>
        <fullName evidence="2">Uroporphyrinogen-III C-methyltransferase</fullName>
    </submittedName>
</protein>
<dbReference type="Proteomes" id="UP001596270">
    <property type="component" value="Unassembled WGS sequence"/>
</dbReference>
<evidence type="ECO:0000256" key="1">
    <source>
        <dbReference type="SAM" id="Phobius"/>
    </source>
</evidence>
<reference evidence="3" key="1">
    <citation type="journal article" date="2019" name="Int. J. Syst. Evol. Microbiol.">
        <title>The Global Catalogue of Microorganisms (GCM) 10K type strain sequencing project: providing services to taxonomists for standard genome sequencing and annotation.</title>
        <authorList>
            <consortium name="The Broad Institute Genomics Platform"/>
            <consortium name="The Broad Institute Genome Sequencing Center for Infectious Disease"/>
            <person name="Wu L."/>
            <person name="Ma J."/>
        </authorList>
    </citation>
    <scope>NUCLEOTIDE SEQUENCE [LARGE SCALE GENOMIC DNA]</scope>
    <source>
        <strain evidence="3">CCUG 39402</strain>
    </source>
</reference>
<dbReference type="InterPro" id="IPR007470">
    <property type="entry name" value="HemX"/>
</dbReference>
<keyword evidence="1" id="KW-1133">Transmembrane helix</keyword>